<gene>
    <name evidence="1" type="ORF">MSBRW_0170</name>
</gene>
<dbReference type="HOGENOM" id="CLU_098180_0_0_2"/>
<protein>
    <recommendedName>
        <fullName evidence="3">Squalene cyclase C-terminal domain-containing protein</fullName>
    </recommendedName>
</protein>
<dbReference type="PATRIC" id="fig|1434109.4.peg.185"/>
<dbReference type="EMBL" id="CP009526">
    <property type="protein sequence ID" value="AKB49423.1"/>
    <property type="molecule type" value="Genomic_DNA"/>
</dbReference>
<evidence type="ECO:0008006" key="3">
    <source>
        <dbReference type="Google" id="ProtNLM"/>
    </source>
</evidence>
<dbReference type="KEGG" id="mbw:MSBRW_0170"/>
<dbReference type="AlphaFoldDB" id="A0A0E3QJ32"/>
<dbReference type="Proteomes" id="UP000033038">
    <property type="component" value="Chromosome"/>
</dbReference>
<reference evidence="1 2" key="1">
    <citation type="submission" date="2014-07" db="EMBL/GenBank/DDBJ databases">
        <title>Methanogenic archaea and the global carbon cycle.</title>
        <authorList>
            <person name="Henriksen J.R."/>
            <person name="Luke J."/>
            <person name="Reinhart S."/>
            <person name="Benedict M.N."/>
            <person name="Youngblut N.D."/>
            <person name="Metcalf M.E."/>
            <person name="Whitaker R.J."/>
            <person name="Metcalf W.W."/>
        </authorList>
    </citation>
    <scope>NUCLEOTIDE SEQUENCE [LARGE SCALE GENOMIC DNA]</scope>
    <source>
        <strain evidence="1 2">Wiesmoor</strain>
    </source>
</reference>
<evidence type="ECO:0000313" key="2">
    <source>
        <dbReference type="Proteomes" id="UP000033038"/>
    </source>
</evidence>
<dbReference type="InterPro" id="IPR008930">
    <property type="entry name" value="Terpenoid_cyclase/PrenylTrfase"/>
</dbReference>
<dbReference type="Gene3D" id="1.50.10.20">
    <property type="match status" value="1"/>
</dbReference>
<sequence length="247" mass="27746">MEPEKHNQMSSNLEFDIVKNSFEWLSAQRIQSVKELSSTLSAHALWALPNPYITCLILEQDTDGSWNSSIRDTARACSALSTEGIVFMASARWLLARKNESSWNRNVYDTTYALAALADMGTQDKDGCNWLSENYCPAWEQVGTTSLIITALKKQDNLAKTRTFETFIREKARWVLSKRGPDGGWKHISTSNLAIQALLLAGFKKELEVSVNWLLKNVHENGAWGNNNDDINATALTLSTLGLYRKI</sequence>
<evidence type="ECO:0000313" key="1">
    <source>
        <dbReference type="EMBL" id="AKB49423.1"/>
    </source>
</evidence>
<dbReference type="SUPFAM" id="SSF48239">
    <property type="entry name" value="Terpenoid cyclases/Protein prenyltransferases"/>
    <property type="match status" value="1"/>
</dbReference>
<name>A0A0E3QJ32_METBA</name>
<proteinExistence type="predicted"/>
<accession>A0A0E3QJ32</accession>
<organism evidence="1 2">
    <name type="scientific">Methanosarcina barkeri str. Wiesmoor</name>
    <dbReference type="NCBI Taxonomy" id="1434109"/>
    <lineage>
        <taxon>Archaea</taxon>
        <taxon>Methanobacteriati</taxon>
        <taxon>Methanobacteriota</taxon>
        <taxon>Stenosarchaea group</taxon>
        <taxon>Methanomicrobia</taxon>
        <taxon>Methanosarcinales</taxon>
        <taxon>Methanosarcinaceae</taxon>
        <taxon>Methanosarcina</taxon>
    </lineage>
</organism>